<dbReference type="PANTHER" id="PTHR21064">
    <property type="entry name" value="AMINOGLYCOSIDE PHOSPHOTRANSFERASE DOMAIN-CONTAINING PROTEIN-RELATED"/>
    <property type="match status" value="1"/>
</dbReference>
<dbReference type="EC" id="2.7.1.81" evidence="8"/>
<protein>
    <recommendedName>
        <fullName evidence="9">Hydroxylysine kinase</fullName>
        <ecNumber evidence="8">2.7.1.81</ecNumber>
    </recommendedName>
</protein>
<dbReference type="GO" id="GO:0047992">
    <property type="term" value="F:hydroxylysine kinase activity"/>
    <property type="evidence" value="ECO:0007669"/>
    <property type="project" value="UniProtKB-EC"/>
</dbReference>
<evidence type="ECO:0000256" key="5">
    <source>
        <dbReference type="ARBA" id="ARBA00022777"/>
    </source>
</evidence>
<comment type="function">
    <text evidence="7">Catalyzes the GTP-dependent phosphorylation of 5-hydroxy-L-lysine.</text>
</comment>
<comment type="subcellular location">
    <subcellularLocation>
        <location evidence="1">Cytoplasm</location>
    </subcellularLocation>
</comment>
<accession>A0A8J9ZHJ2</accession>
<dbReference type="FunFam" id="3.90.1200.10:FF:000007">
    <property type="entry name" value="hydroxylysine kinase isoform X1"/>
    <property type="match status" value="1"/>
</dbReference>
<keyword evidence="3" id="KW-0963">Cytoplasm</keyword>
<dbReference type="Pfam" id="PF01636">
    <property type="entry name" value="APH"/>
    <property type="match status" value="1"/>
</dbReference>
<keyword evidence="12" id="KW-1185">Reference proteome</keyword>
<dbReference type="OrthoDB" id="9973935at2759"/>
<dbReference type="Gene3D" id="3.90.1200.10">
    <property type="match status" value="1"/>
</dbReference>
<sequence length="368" mass="41785">MDQTYTGEIVEKPSLTEEQAIHLIERLYGFKVERLRPLYSYDDLNFHVIVDGDTSRPHGYTLKVTNGTDSKDEDVFEAQTALMTLLADKGFPVPQIVPNLRGDVMSLETLRKNDNGDCSENIVRLLTYLPGTVYHNVPMTFPLAYDAGVFLGKVQEALKDFSHPSLHRPDYAWNLTGLTSLDKYLHCLHDDRPVKEKIRKIVQTFGEKVLSRIDELPQGVVHGDFTDMNVLVEEESTHPGKYRICGLLDFGDVVVNPHVFDLAIALMHVMSVVTDPIAFGGHFLAGFESIRALTPAEWDVLYYCVIARASQSYVLGHYTASIHPQNTEYLMVTAGSVWKFIDMWWGTPKEEIYKQWRDVKAFIQNQLA</sequence>
<dbReference type="Proteomes" id="UP000838412">
    <property type="component" value="Chromosome 2"/>
</dbReference>
<comment type="catalytic activity">
    <reaction evidence="6">
        <text>(5R)-5-hydroxy-L-lysine + GTP = (5R)-5-phosphooxy-L-lysine + GDP + H(+)</text>
        <dbReference type="Rhea" id="RHEA:19049"/>
        <dbReference type="ChEBI" id="CHEBI:15378"/>
        <dbReference type="ChEBI" id="CHEBI:37565"/>
        <dbReference type="ChEBI" id="CHEBI:57882"/>
        <dbReference type="ChEBI" id="CHEBI:58189"/>
        <dbReference type="ChEBI" id="CHEBI:58357"/>
        <dbReference type="EC" id="2.7.1.81"/>
    </reaction>
</comment>
<keyword evidence="4" id="KW-0808">Transferase</keyword>
<dbReference type="PANTHER" id="PTHR21064:SF1">
    <property type="entry name" value="HYDROXYLYSINE KINASE"/>
    <property type="match status" value="1"/>
</dbReference>
<evidence type="ECO:0000256" key="6">
    <source>
        <dbReference type="ARBA" id="ARBA00036820"/>
    </source>
</evidence>
<name>A0A8J9ZHJ2_BRALA</name>
<evidence type="ECO:0000259" key="10">
    <source>
        <dbReference type="Pfam" id="PF01636"/>
    </source>
</evidence>
<dbReference type="SUPFAM" id="SSF56112">
    <property type="entry name" value="Protein kinase-like (PK-like)"/>
    <property type="match status" value="1"/>
</dbReference>
<gene>
    <name evidence="11" type="primary">HYKK</name>
    <name evidence="11" type="ORF">BLAG_LOCUS13295</name>
</gene>
<evidence type="ECO:0000256" key="4">
    <source>
        <dbReference type="ARBA" id="ARBA00022679"/>
    </source>
</evidence>
<proteinExistence type="inferred from homology"/>
<dbReference type="EMBL" id="OV696687">
    <property type="protein sequence ID" value="CAH1253572.1"/>
    <property type="molecule type" value="Genomic_DNA"/>
</dbReference>
<dbReference type="AlphaFoldDB" id="A0A8J9ZHJ2"/>
<feature type="domain" description="Aminoglycoside phosphotransferase" evidence="10">
    <location>
        <begin position="42"/>
        <end position="281"/>
    </location>
</feature>
<dbReference type="InterPro" id="IPR002575">
    <property type="entry name" value="Aminoglycoside_PTrfase"/>
</dbReference>
<evidence type="ECO:0000256" key="9">
    <source>
        <dbReference type="ARBA" id="ARBA00040505"/>
    </source>
</evidence>
<evidence type="ECO:0000256" key="1">
    <source>
        <dbReference type="ARBA" id="ARBA00004496"/>
    </source>
</evidence>
<reference evidence="11" key="1">
    <citation type="submission" date="2022-01" db="EMBL/GenBank/DDBJ databases">
        <authorList>
            <person name="Braso-Vives M."/>
        </authorList>
    </citation>
    <scope>NUCLEOTIDE SEQUENCE</scope>
</reference>
<dbReference type="InterPro" id="IPR011009">
    <property type="entry name" value="Kinase-like_dom_sf"/>
</dbReference>
<evidence type="ECO:0000256" key="8">
    <source>
        <dbReference type="ARBA" id="ARBA00038873"/>
    </source>
</evidence>
<organism evidence="11 12">
    <name type="scientific">Branchiostoma lanceolatum</name>
    <name type="common">Common lancelet</name>
    <name type="synonym">Amphioxus lanceolatum</name>
    <dbReference type="NCBI Taxonomy" id="7740"/>
    <lineage>
        <taxon>Eukaryota</taxon>
        <taxon>Metazoa</taxon>
        <taxon>Chordata</taxon>
        <taxon>Cephalochordata</taxon>
        <taxon>Leptocardii</taxon>
        <taxon>Amphioxiformes</taxon>
        <taxon>Branchiostomatidae</taxon>
        <taxon>Branchiostoma</taxon>
    </lineage>
</organism>
<evidence type="ECO:0000256" key="2">
    <source>
        <dbReference type="ARBA" id="ARBA00006219"/>
    </source>
</evidence>
<keyword evidence="5" id="KW-0418">Kinase</keyword>
<evidence type="ECO:0000313" key="12">
    <source>
        <dbReference type="Proteomes" id="UP000838412"/>
    </source>
</evidence>
<dbReference type="InterPro" id="IPR050249">
    <property type="entry name" value="Pseudomonas-type_ThrB"/>
</dbReference>
<dbReference type="GO" id="GO:0005737">
    <property type="term" value="C:cytoplasm"/>
    <property type="evidence" value="ECO:0007669"/>
    <property type="project" value="UniProtKB-SubCell"/>
</dbReference>
<dbReference type="FunFam" id="3.30.200.20:FF:000549">
    <property type="entry name" value="hydroxylysine kinase"/>
    <property type="match status" value="1"/>
</dbReference>
<comment type="similarity">
    <text evidence="2">Belongs to the aminoglycoside phosphotransferase family.</text>
</comment>
<evidence type="ECO:0000256" key="7">
    <source>
        <dbReference type="ARBA" id="ARBA00037368"/>
    </source>
</evidence>
<evidence type="ECO:0000313" key="11">
    <source>
        <dbReference type="EMBL" id="CAH1253572.1"/>
    </source>
</evidence>
<evidence type="ECO:0000256" key="3">
    <source>
        <dbReference type="ARBA" id="ARBA00022490"/>
    </source>
</evidence>